<protein>
    <submittedName>
        <fullName evidence="1">Uncharacterized protein</fullName>
    </submittedName>
</protein>
<dbReference type="Proteomes" id="UP000179270">
    <property type="component" value="Unassembled WGS sequence"/>
</dbReference>
<evidence type="ECO:0000313" key="2">
    <source>
        <dbReference type="Proteomes" id="UP000179270"/>
    </source>
</evidence>
<name>A0A1F7IB98_9BACT</name>
<dbReference type="AlphaFoldDB" id="A0A1F7IB98"/>
<dbReference type="EMBL" id="MGAF01000030">
    <property type="protein sequence ID" value="OGK40628.1"/>
    <property type="molecule type" value="Genomic_DNA"/>
</dbReference>
<accession>A0A1F7IB98</accession>
<comment type="caution">
    <text evidence="1">The sequence shown here is derived from an EMBL/GenBank/DDBJ whole genome shotgun (WGS) entry which is preliminary data.</text>
</comment>
<dbReference type="STRING" id="1802055.A3A74_04290"/>
<proteinExistence type="predicted"/>
<evidence type="ECO:0000313" key="1">
    <source>
        <dbReference type="EMBL" id="OGK40628.1"/>
    </source>
</evidence>
<organism evidence="1 2">
    <name type="scientific">Candidatus Roizmanbacteria bacterium RIFCSPLOWO2_01_FULL_35_13</name>
    <dbReference type="NCBI Taxonomy" id="1802055"/>
    <lineage>
        <taxon>Bacteria</taxon>
        <taxon>Candidatus Roizmaniibacteriota</taxon>
    </lineage>
</organism>
<sequence length="116" mass="13892">MINNLPQDLLDSIQRLNEVQLRTLYQIVVERMKLINKARTLMSLKKFQLFDSVSFQHLEKKIEGIVTRINQKSVTVKVNDELDHNHYWNVHPNLLRKTGKNNVFKEIMEKKYENKE</sequence>
<gene>
    <name evidence="1" type="ORF">A3A74_04290</name>
</gene>
<reference evidence="1 2" key="1">
    <citation type="journal article" date="2016" name="Nat. Commun.">
        <title>Thousands of microbial genomes shed light on interconnected biogeochemical processes in an aquifer system.</title>
        <authorList>
            <person name="Anantharaman K."/>
            <person name="Brown C.T."/>
            <person name="Hug L.A."/>
            <person name="Sharon I."/>
            <person name="Castelle C.J."/>
            <person name="Probst A.J."/>
            <person name="Thomas B.C."/>
            <person name="Singh A."/>
            <person name="Wilkins M.J."/>
            <person name="Karaoz U."/>
            <person name="Brodie E.L."/>
            <person name="Williams K.H."/>
            <person name="Hubbard S.S."/>
            <person name="Banfield J.F."/>
        </authorList>
    </citation>
    <scope>NUCLEOTIDE SEQUENCE [LARGE SCALE GENOMIC DNA]</scope>
</reference>